<geneLocation type="plasmid" evidence="1 2">
    <name>pHSR-Est01</name>
</geneLocation>
<dbReference type="Proteomes" id="UP000663292">
    <property type="component" value="Plasmid pHSR-Est01"/>
</dbReference>
<organism evidence="1 2">
    <name type="scientific">Halapricum desulfuricans</name>
    <dbReference type="NCBI Taxonomy" id="2841257"/>
    <lineage>
        <taxon>Archaea</taxon>
        <taxon>Methanobacteriati</taxon>
        <taxon>Methanobacteriota</taxon>
        <taxon>Stenosarchaea group</taxon>
        <taxon>Halobacteria</taxon>
        <taxon>Halobacteriales</taxon>
        <taxon>Haloarculaceae</taxon>
        <taxon>Halapricum</taxon>
    </lineage>
</organism>
<keyword evidence="2" id="KW-1185">Reference proteome</keyword>
<sequence length="183" mass="21031">MKLGIQLHLAGLSLSNTVSIFEVFGVERARSTVHNWVHKADLQPESGQLPDHVAVDETVIRLNDENYWLYAAVDPETNELLHTKLEPTTNNVIAHSFFAELREKHDVDDAVFLIDGSLSLKDACQRHGLDFRYERHGNRNSVERVFREVKRRTSSFSKCFSNAQAETADDWFRSFAFAWNQLI</sequence>
<accession>A0A897NV19</accession>
<dbReference type="AlphaFoldDB" id="A0A897NV19"/>
<dbReference type="PANTHER" id="PTHR39967">
    <property type="match status" value="1"/>
</dbReference>
<dbReference type="InterPro" id="IPR047930">
    <property type="entry name" value="Transpos_IS6"/>
</dbReference>
<dbReference type="EMBL" id="CP064792">
    <property type="protein sequence ID" value="QSG16284.1"/>
    <property type="molecule type" value="Genomic_DNA"/>
</dbReference>
<name>A0A897NV19_9EURY</name>
<protein>
    <submittedName>
        <fullName evidence="1">Transposase</fullName>
    </submittedName>
</protein>
<proteinExistence type="predicted"/>
<gene>
    <name evidence="1" type="ORF">HSEST_3020</name>
</gene>
<evidence type="ECO:0000313" key="2">
    <source>
        <dbReference type="Proteomes" id="UP000663292"/>
    </source>
</evidence>
<dbReference type="NCBIfam" id="NF033587">
    <property type="entry name" value="transpos_IS6"/>
    <property type="match status" value="1"/>
</dbReference>
<reference evidence="1 2" key="1">
    <citation type="submission" date="2020-11" db="EMBL/GenBank/DDBJ databases">
        <title>Carbohydrate-dependent, anaerobic sulfur respiration: A novel catabolism in halophilic archaea.</title>
        <authorList>
            <person name="Sorokin D.Y."/>
            <person name="Messina E."/>
            <person name="Smedile F."/>
            <person name="La Cono V."/>
            <person name="Hallsworth J.E."/>
            <person name="Yakimov M.M."/>
        </authorList>
    </citation>
    <scope>NUCLEOTIDE SEQUENCE [LARGE SCALE GENOMIC DNA]</scope>
    <source>
        <strain evidence="1 2">HSR-Est</strain>
        <plasmid evidence="1 2">pHSR-Est01</plasmid>
    </source>
</reference>
<keyword evidence="1" id="KW-0614">Plasmid</keyword>
<evidence type="ECO:0000313" key="1">
    <source>
        <dbReference type="EMBL" id="QSG16284.1"/>
    </source>
</evidence>
<dbReference type="PANTHER" id="PTHR39967:SF1">
    <property type="entry name" value="ISH14-TYPE TRANSPOSASE HSIRS44"/>
    <property type="match status" value="1"/>
</dbReference>